<comment type="similarity">
    <text evidence="1 5">Belongs to the peptidase S8 family.</text>
</comment>
<keyword evidence="4 5" id="KW-0720">Serine protease</keyword>
<dbReference type="Proteomes" id="UP001596175">
    <property type="component" value="Unassembled WGS sequence"/>
</dbReference>
<feature type="domain" description="Peptidase S8/S53" evidence="7">
    <location>
        <begin position="191"/>
        <end position="500"/>
    </location>
</feature>
<dbReference type="Pfam" id="PF00082">
    <property type="entry name" value="Peptidase_S8"/>
    <property type="match status" value="1"/>
</dbReference>
<dbReference type="InterPro" id="IPR000209">
    <property type="entry name" value="Peptidase_S8/S53_dom"/>
</dbReference>
<dbReference type="InterPro" id="IPR034074">
    <property type="entry name" value="Y4bN_pept_dom"/>
</dbReference>
<feature type="active site" description="Charge relay system" evidence="5">
    <location>
        <position position="467"/>
    </location>
</feature>
<keyword evidence="2 5" id="KW-0645">Protease</keyword>
<dbReference type="PANTHER" id="PTHR43806:SF11">
    <property type="entry name" value="CEREVISIN-RELATED"/>
    <property type="match status" value="1"/>
</dbReference>
<feature type="compositionally biased region" description="Basic and acidic residues" evidence="6">
    <location>
        <begin position="388"/>
        <end position="405"/>
    </location>
</feature>
<dbReference type="SUPFAM" id="SSF52743">
    <property type="entry name" value="Subtilisin-like"/>
    <property type="match status" value="1"/>
</dbReference>
<evidence type="ECO:0000256" key="3">
    <source>
        <dbReference type="ARBA" id="ARBA00022801"/>
    </source>
</evidence>
<reference evidence="9" key="1">
    <citation type="journal article" date="2019" name="Int. J. Syst. Evol. Microbiol.">
        <title>The Global Catalogue of Microorganisms (GCM) 10K type strain sequencing project: providing services to taxonomists for standard genome sequencing and annotation.</title>
        <authorList>
            <consortium name="The Broad Institute Genomics Platform"/>
            <consortium name="The Broad Institute Genome Sequencing Center for Infectious Disease"/>
            <person name="Wu L."/>
            <person name="Ma J."/>
        </authorList>
    </citation>
    <scope>NUCLEOTIDE SEQUENCE [LARGE SCALE GENOMIC DNA]</scope>
    <source>
        <strain evidence="9">XZYJ18</strain>
    </source>
</reference>
<dbReference type="RefSeq" id="WP_378019549.1">
    <property type="nucleotide sequence ID" value="NZ_JBHSKG010000001.1"/>
</dbReference>
<evidence type="ECO:0000313" key="9">
    <source>
        <dbReference type="Proteomes" id="UP001596175"/>
    </source>
</evidence>
<dbReference type="InterPro" id="IPR015500">
    <property type="entry name" value="Peptidase_S8_subtilisin-rel"/>
</dbReference>
<feature type="region of interest" description="Disordered" evidence="6">
    <location>
        <begin position="507"/>
        <end position="534"/>
    </location>
</feature>
<dbReference type="PROSITE" id="PS51892">
    <property type="entry name" value="SUBTILASE"/>
    <property type="match status" value="1"/>
</dbReference>
<dbReference type="InterPro" id="IPR050131">
    <property type="entry name" value="Peptidase_S8_subtilisin-like"/>
</dbReference>
<keyword evidence="3 5" id="KW-0378">Hydrolase</keyword>
<evidence type="ECO:0000313" key="8">
    <source>
        <dbReference type="EMBL" id="MFC5136987.1"/>
    </source>
</evidence>
<dbReference type="Gene3D" id="3.40.50.200">
    <property type="entry name" value="Peptidase S8/S53 domain"/>
    <property type="match status" value="1"/>
</dbReference>
<gene>
    <name evidence="8" type="ORF">ACFPK1_01970</name>
</gene>
<evidence type="ECO:0000256" key="2">
    <source>
        <dbReference type="ARBA" id="ARBA00022670"/>
    </source>
</evidence>
<comment type="caution">
    <text evidence="8">The sequence shown here is derived from an EMBL/GenBank/DDBJ whole genome shotgun (WGS) entry which is preliminary data.</text>
</comment>
<organism evidence="8 9">
    <name type="scientific">Actinomycetospora rhizophila</name>
    <dbReference type="NCBI Taxonomy" id="1416876"/>
    <lineage>
        <taxon>Bacteria</taxon>
        <taxon>Bacillati</taxon>
        <taxon>Actinomycetota</taxon>
        <taxon>Actinomycetes</taxon>
        <taxon>Pseudonocardiales</taxon>
        <taxon>Pseudonocardiaceae</taxon>
        <taxon>Actinomycetospora</taxon>
    </lineage>
</organism>
<evidence type="ECO:0000256" key="6">
    <source>
        <dbReference type="SAM" id="MobiDB-lite"/>
    </source>
</evidence>
<sequence>MLDLHRRVPVIEVERAGLTVIEAIDESVMVAFPTEPDMREFVRRCEAYEGGPSSGQVSAPYEALFDSVRRVRSLSVDDVLDSALPRDGDEVVRVDVSGWCPDDRPEAERRHAELRGILEQAGAEIQDSALDLRVGLSAFRADVSGARLVEIAATERVRAIRRCPRPVLGRFSAFRAAADELPAVRPPASRSPIVGIVDSGIRAEHPLIRPALRTATSVGGLPPHDASGHGTLVASLALYGSLEEHLHGRSPVQAAAGLVSVRVLDENDFFPDAELWERDLELAVATAADAGARIIVLSLGDLRSPYRPPGPVPVAAVVDRLARSRGLVIVVSAGNTVSADFPREDGLEHRYPEWLLQHREASLLPPAMASLALTTGGIVGGYRQGLRPHSDDVHQRPMGRPDHPSAHTRCGPGVENAVKPELVAPAGTPTFLIGEKRVADDVRTSHIVGAAGGGETDRLLSSGSGTSFAAPIVAHAAARVLDRYPNLTANAVRALVLAGVEDVPAVVEGETESQSREQRRRLTGHGKVNAERSTNSTDHRAMLLAEAELPVDGVHFYTVPIPGAFFRARQIVVRATVAHDPPVRATRLDYLANRMQVHVFRGVDLDQVRRKYEEDARVELGAPADLRRHHLGLQPAASASCHAANQCATVEFAQAWDAHYRGTDLVVVVRNTKRWDDEPTQAYALCVMLETDENAEPLYEELRVRLEAVAEVEIEAET</sequence>
<name>A0ABV9Z7L5_9PSEU</name>
<evidence type="ECO:0000259" key="7">
    <source>
        <dbReference type="Pfam" id="PF00082"/>
    </source>
</evidence>
<evidence type="ECO:0000256" key="1">
    <source>
        <dbReference type="ARBA" id="ARBA00011073"/>
    </source>
</evidence>
<dbReference type="InterPro" id="IPR036852">
    <property type="entry name" value="Peptidase_S8/S53_dom_sf"/>
</dbReference>
<feature type="active site" description="Charge relay system" evidence="5">
    <location>
        <position position="229"/>
    </location>
</feature>
<dbReference type="PANTHER" id="PTHR43806">
    <property type="entry name" value="PEPTIDASE S8"/>
    <property type="match status" value="1"/>
</dbReference>
<keyword evidence="9" id="KW-1185">Reference proteome</keyword>
<evidence type="ECO:0000256" key="4">
    <source>
        <dbReference type="ARBA" id="ARBA00022825"/>
    </source>
</evidence>
<feature type="region of interest" description="Disordered" evidence="6">
    <location>
        <begin position="388"/>
        <end position="408"/>
    </location>
</feature>
<dbReference type="EMBL" id="JBHSKG010000001">
    <property type="protein sequence ID" value="MFC5136987.1"/>
    <property type="molecule type" value="Genomic_DNA"/>
</dbReference>
<proteinExistence type="inferred from homology"/>
<protein>
    <submittedName>
        <fullName evidence="8">S8 family peptidase</fullName>
    </submittedName>
</protein>
<accession>A0ABV9Z7L5</accession>
<feature type="active site" description="Charge relay system" evidence="5">
    <location>
        <position position="198"/>
    </location>
</feature>
<evidence type="ECO:0000256" key="5">
    <source>
        <dbReference type="PROSITE-ProRule" id="PRU01240"/>
    </source>
</evidence>
<dbReference type="CDD" id="cd04847">
    <property type="entry name" value="Peptidases_S8_Subtilisin_like_2"/>
    <property type="match status" value="1"/>
</dbReference>
<dbReference type="PRINTS" id="PR00723">
    <property type="entry name" value="SUBTILISIN"/>
</dbReference>